<evidence type="ECO:0000259" key="3">
    <source>
        <dbReference type="Pfam" id="PF13505"/>
    </source>
</evidence>
<evidence type="ECO:0000256" key="2">
    <source>
        <dbReference type="SAM" id="SignalP"/>
    </source>
</evidence>
<protein>
    <submittedName>
        <fullName evidence="4">Opacity protein-like surface antigen</fullName>
    </submittedName>
</protein>
<feature type="signal peptide" evidence="2">
    <location>
        <begin position="1"/>
        <end position="18"/>
    </location>
</feature>
<dbReference type="Gene3D" id="2.40.160.20">
    <property type="match status" value="1"/>
</dbReference>
<feature type="domain" description="Outer membrane protein beta-barrel" evidence="3">
    <location>
        <begin position="17"/>
        <end position="191"/>
    </location>
</feature>
<dbReference type="InterPro" id="IPR011250">
    <property type="entry name" value="OMP/PagP_B-barrel"/>
</dbReference>
<evidence type="ECO:0000313" key="5">
    <source>
        <dbReference type="Proteomes" id="UP000584867"/>
    </source>
</evidence>
<dbReference type="EMBL" id="JACHIO010000012">
    <property type="protein sequence ID" value="MBB5064669.1"/>
    <property type="molecule type" value="Genomic_DNA"/>
</dbReference>
<keyword evidence="1 2" id="KW-0732">Signal</keyword>
<gene>
    <name evidence="4" type="ORF">HDF15_003029</name>
</gene>
<evidence type="ECO:0000313" key="4">
    <source>
        <dbReference type="EMBL" id="MBB5064669.1"/>
    </source>
</evidence>
<dbReference type="Proteomes" id="UP000584867">
    <property type="component" value="Unassembled WGS sequence"/>
</dbReference>
<proteinExistence type="predicted"/>
<dbReference type="RefSeq" id="WP_184256748.1">
    <property type="nucleotide sequence ID" value="NZ_JACHIO010000012.1"/>
</dbReference>
<reference evidence="4 5" key="1">
    <citation type="submission" date="2020-08" db="EMBL/GenBank/DDBJ databases">
        <title>Genomic Encyclopedia of Type Strains, Phase IV (KMG-V): Genome sequencing to study the core and pangenomes of soil and plant-associated prokaryotes.</title>
        <authorList>
            <person name="Whitman W."/>
        </authorList>
    </citation>
    <scope>NUCLEOTIDE SEQUENCE [LARGE SCALE GENOMIC DNA]</scope>
    <source>
        <strain evidence="4 5">X5P3</strain>
    </source>
</reference>
<dbReference type="InterPro" id="IPR027385">
    <property type="entry name" value="Beta-barrel_OMP"/>
</dbReference>
<name>A0A7W8EAM8_9BACT</name>
<comment type="caution">
    <text evidence="4">The sequence shown here is derived from an EMBL/GenBank/DDBJ whole genome shotgun (WGS) entry which is preliminary data.</text>
</comment>
<accession>A0A7W8EAM8</accession>
<sequence length="198" mass="22052">MKKLVLTLALLTAGTSLAAGQARPAASRLGDLQVGATYSVANPDFGVTYIRGFGVYSDFDFLRHIGVEVDFRQLNDPDDAQPNRFFQRSYEAGGRYFWRFGRLKPYGKALYGRGQFSSPPALIQNQLEVGEPAYPEIATNMIDLGVGADFAVQSHINIRVEGEYQKWFSSHYPLDHGLSPTMINFGVAYHFPPGKPRR</sequence>
<evidence type="ECO:0000256" key="1">
    <source>
        <dbReference type="ARBA" id="ARBA00022729"/>
    </source>
</evidence>
<dbReference type="Pfam" id="PF13505">
    <property type="entry name" value="OMP_b-brl"/>
    <property type="match status" value="1"/>
</dbReference>
<dbReference type="AlphaFoldDB" id="A0A7W8EAM8"/>
<dbReference type="SUPFAM" id="SSF56925">
    <property type="entry name" value="OMPA-like"/>
    <property type="match status" value="1"/>
</dbReference>
<feature type="chain" id="PRO_5031500270" evidence="2">
    <location>
        <begin position="19"/>
        <end position="198"/>
    </location>
</feature>
<organism evidence="4 5">
    <name type="scientific">Granulicella mallensis</name>
    <dbReference type="NCBI Taxonomy" id="940614"/>
    <lineage>
        <taxon>Bacteria</taxon>
        <taxon>Pseudomonadati</taxon>
        <taxon>Acidobacteriota</taxon>
        <taxon>Terriglobia</taxon>
        <taxon>Terriglobales</taxon>
        <taxon>Acidobacteriaceae</taxon>
        <taxon>Granulicella</taxon>
    </lineage>
</organism>